<gene>
    <name evidence="1" type="ORF">L8U60_02010</name>
</gene>
<proteinExistence type="predicted"/>
<sequence length="158" mass="16749">MNRIIAALICLACLAGVYVLGLNTGIEPHPMGDQLGPDSGESTTEYAQRAQASLAEADEPAFALITFSSPLDPDQAADLLQGVRRVNQIIVADKPPISVGEMPDRTQVFGSEPLIAVVVWDGGDVLRMLISDPRITTIDVLPPDAVWGTFGVRAPSNV</sequence>
<name>A0A9X3LTE0_9CORY</name>
<keyword evidence="2" id="KW-1185">Reference proteome</keyword>
<evidence type="ECO:0000313" key="2">
    <source>
        <dbReference type="Proteomes" id="UP001146468"/>
    </source>
</evidence>
<comment type="caution">
    <text evidence="1">The sequence shown here is derived from an EMBL/GenBank/DDBJ whole genome shotgun (WGS) entry which is preliminary data.</text>
</comment>
<dbReference type="Proteomes" id="UP001146468">
    <property type="component" value="Unassembled WGS sequence"/>
</dbReference>
<organism evidence="1 2">
    <name type="scientific">Corynebacterium meitnerae</name>
    <dbReference type="NCBI Taxonomy" id="2913498"/>
    <lineage>
        <taxon>Bacteria</taxon>
        <taxon>Bacillati</taxon>
        <taxon>Actinomycetota</taxon>
        <taxon>Actinomycetes</taxon>
        <taxon>Mycobacteriales</taxon>
        <taxon>Corynebacteriaceae</taxon>
        <taxon>Corynebacterium</taxon>
    </lineage>
</organism>
<dbReference type="AlphaFoldDB" id="A0A9X3LTE0"/>
<protein>
    <submittedName>
        <fullName evidence="1">Uncharacterized protein</fullName>
    </submittedName>
</protein>
<evidence type="ECO:0000313" key="1">
    <source>
        <dbReference type="EMBL" id="MCZ9293264.1"/>
    </source>
</evidence>
<dbReference type="EMBL" id="JAKMUS010000002">
    <property type="protein sequence ID" value="MCZ9293264.1"/>
    <property type="molecule type" value="Genomic_DNA"/>
</dbReference>
<accession>A0A9X3LTE0</accession>
<dbReference type="RefSeq" id="WP_269964726.1">
    <property type="nucleotide sequence ID" value="NZ_JAKMUS010000002.1"/>
</dbReference>
<reference evidence="1" key="1">
    <citation type="submission" date="2022-02" db="EMBL/GenBank/DDBJ databases">
        <title>Corynebacterium sp. from urogenital microbiome.</title>
        <authorList>
            <person name="Cappelli E.A."/>
            <person name="Ribeiro T.G."/>
            <person name="Peixe L."/>
        </authorList>
    </citation>
    <scope>NUCLEOTIDE SEQUENCE</scope>
    <source>
        <strain evidence="1">C8Ua_172</strain>
    </source>
</reference>